<organism evidence="1 2">
    <name type="scientific">Candidatus Wolfebacteria bacterium RIFCSPHIGHO2_01_FULL_48_22</name>
    <dbReference type="NCBI Taxonomy" id="1802555"/>
    <lineage>
        <taxon>Bacteria</taxon>
        <taxon>Candidatus Wolfeibacteriota</taxon>
    </lineage>
</organism>
<sequence>MKNILIIGGIAILLLVGGVWWSNSLQSSDPNVISTRGVHWHPELTIYVKGEKQDIPPNIGIGTQYVSMPTFDQSMRMTAMHTHESDGIIHLEFPGRVTREDTTLGNFFKIWGKDMMSDFGILTSMTVNGKETTEFGAYEMKDGDKIQLRYE</sequence>
<proteinExistence type="predicted"/>
<protein>
    <recommendedName>
        <fullName evidence="3">DUF4430 domain-containing protein</fullName>
    </recommendedName>
</protein>
<evidence type="ECO:0000313" key="1">
    <source>
        <dbReference type="EMBL" id="OGM90451.1"/>
    </source>
</evidence>
<name>A0A1F8DPA3_9BACT</name>
<comment type="caution">
    <text evidence="1">The sequence shown here is derived from an EMBL/GenBank/DDBJ whole genome shotgun (WGS) entry which is preliminary data.</text>
</comment>
<reference evidence="1 2" key="1">
    <citation type="journal article" date="2016" name="Nat. Commun.">
        <title>Thousands of microbial genomes shed light on interconnected biogeochemical processes in an aquifer system.</title>
        <authorList>
            <person name="Anantharaman K."/>
            <person name="Brown C.T."/>
            <person name="Hug L.A."/>
            <person name="Sharon I."/>
            <person name="Castelle C.J."/>
            <person name="Probst A.J."/>
            <person name="Thomas B.C."/>
            <person name="Singh A."/>
            <person name="Wilkins M.J."/>
            <person name="Karaoz U."/>
            <person name="Brodie E.L."/>
            <person name="Williams K.H."/>
            <person name="Hubbard S.S."/>
            <person name="Banfield J.F."/>
        </authorList>
    </citation>
    <scope>NUCLEOTIDE SEQUENCE [LARGE SCALE GENOMIC DNA]</scope>
</reference>
<dbReference type="AlphaFoldDB" id="A0A1F8DPA3"/>
<dbReference type="Proteomes" id="UP000177029">
    <property type="component" value="Unassembled WGS sequence"/>
</dbReference>
<dbReference type="EMBL" id="MGIP01000023">
    <property type="protein sequence ID" value="OGM90451.1"/>
    <property type="molecule type" value="Genomic_DNA"/>
</dbReference>
<gene>
    <name evidence="1" type="ORF">A2755_03015</name>
</gene>
<dbReference type="STRING" id="1802555.A2755_03015"/>
<evidence type="ECO:0008006" key="3">
    <source>
        <dbReference type="Google" id="ProtNLM"/>
    </source>
</evidence>
<evidence type="ECO:0000313" key="2">
    <source>
        <dbReference type="Proteomes" id="UP000177029"/>
    </source>
</evidence>
<accession>A0A1F8DPA3</accession>